<keyword evidence="2 5" id="KW-0812">Transmembrane</keyword>
<dbReference type="KEGG" id="sapi:SAPIS_v1c06770"/>
<evidence type="ECO:0000256" key="5">
    <source>
        <dbReference type="SAM" id="Phobius"/>
    </source>
</evidence>
<dbReference type="Gene3D" id="1.20.1280.290">
    <property type="match status" value="1"/>
</dbReference>
<dbReference type="AlphaFoldDB" id="V5RIN0"/>
<dbReference type="OrthoDB" id="389738at2"/>
<dbReference type="GO" id="GO:0016020">
    <property type="term" value="C:membrane"/>
    <property type="evidence" value="ECO:0007669"/>
    <property type="project" value="UniProtKB-SubCell"/>
</dbReference>
<feature type="transmembrane region" description="Helical" evidence="5">
    <location>
        <begin position="63"/>
        <end position="86"/>
    </location>
</feature>
<keyword evidence="4 5" id="KW-0472">Membrane</keyword>
<name>V5RIN0_SPIAP</name>
<organism evidence="6 7">
    <name type="scientific">Spiroplasma apis B31</name>
    <dbReference type="NCBI Taxonomy" id="1276258"/>
    <lineage>
        <taxon>Bacteria</taxon>
        <taxon>Bacillati</taxon>
        <taxon>Mycoplasmatota</taxon>
        <taxon>Mollicutes</taxon>
        <taxon>Entomoplasmatales</taxon>
        <taxon>Spiroplasmataceae</taxon>
        <taxon>Spiroplasma</taxon>
    </lineage>
</organism>
<accession>V5RIN0</accession>
<dbReference type="HOGENOM" id="CLU_135915_2_1_14"/>
<evidence type="ECO:0000313" key="6">
    <source>
        <dbReference type="EMBL" id="AHB36522.1"/>
    </source>
</evidence>
<keyword evidence="3 5" id="KW-1133">Transmembrane helix</keyword>
<dbReference type="eggNOG" id="COG4095">
    <property type="taxonomic scope" value="Bacteria"/>
</dbReference>
<dbReference type="EMBL" id="CP006682">
    <property type="protein sequence ID" value="AHB36522.1"/>
    <property type="molecule type" value="Genomic_DNA"/>
</dbReference>
<evidence type="ECO:0000313" key="7">
    <source>
        <dbReference type="Proteomes" id="UP000018550"/>
    </source>
</evidence>
<dbReference type="Proteomes" id="UP000018550">
    <property type="component" value="Chromosome"/>
</dbReference>
<dbReference type="Pfam" id="PF04193">
    <property type="entry name" value="PQ-loop"/>
    <property type="match status" value="1"/>
</dbReference>
<dbReference type="RefSeq" id="WP_023789692.1">
    <property type="nucleotide sequence ID" value="NC_022998.1"/>
</dbReference>
<evidence type="ECO:0008006" key="8">
    <source>
        <dbReference type="Google" id="ProtNLM"/>
    </source>
</evidence>
<protein>
    <recommendedName>
        <fullName evidence="8">MtN3 and saliva related transmembrane protein</fullName>
    </recommendedName>
</protein>
<dbReference type="InterPro" id="IPR006603">
    <property type="entry name" value="PQ-loop_rpt"/>
</dbReference>
<feature type="transmembrane region" description="Helical" evidence="5">
    <location>
        <begin position="7"/>
        <end position="25"/>
    </location>
</feature>
<proteinExistence type="predicted"/>
<feature type="transmembrane region" description="Helical" evidence="5">
    <location>
        <begin position="37"/>
        <end position="57"/>
    </location>
</feature>
<evidence type="ECO:0000256" key="2">
    <source>
        <dbReference type="ARBA" id="ARBA00022692"/>
    </source>
</evidence>
<sequence length="102" mass="11618">MDIAKEVIGWLGFATSFSMLLPQVIKVIRSRDTKSLSLVMFLLTFVNALLWFTYGLIEKNMQLYIANACAMAASVIILFFIIVNLLKIKNKSKKNKVEKKTE</sequence>
<evidence type="ECO:0000256" key="4">
    <source>
        <dbReference type="ARBA" id="ARBA00023136"/>
    </source>
</evidence>
<gene>
    <name evidence="6" type="ORF">SAPIS_v1c06770</name>
</gene>
<dbReference type="PATRIC" id="fig|1276258.3.peg.691"/>
<evidence type="ECO:0000256" key="1">
    <source>
        <dbReference type="ARBA" id="ARBA00004141"/>
    </source>
</evidence>
<comment type="subcellular location">
    <subcellularLocation>
        <location evidence="1">Membrane</location>
        <topology evidence="1">Multi-pass membrane protein</topology>
    </subcellularLocation>
</comment>
<keyword evidence="7" id="KW-1185">Reference proteome</keyword>
<reference evidence="6 7" key="1">
    <citation type="journal article" date="2014" name="Genome Announc.">
        <title>Complete Genome Sequence of Spiroplasma apis B31T (ATCC 33834), a Bacterium Associated with May Disease of Honeybees (Apis mellifera).</title>
        <authorList>
            <person name="Ku C."/>
            <person name="Lo W.S."/>
            <person name="Chen L.L."/>
            <person name="Kuo C.H."/>
        </authorList>
    </citation>
    <scope>NUCLEOTIDE SEQUENCE [LARGE SCALE GENOMIC DNA]</scope>
    <source>
        <strain evidence="6">B31</strain>
    </source>
</reference>
<evidence type="ECO:0000256" key="3">
    <source>
        <dbReference type="ARBA" id="ARBA00022989"/>
    </source>
</evidence>